<evidence type="ECO:0000259" key="1">
    <source>
        <dbReference type="Pfam" id="PF01548"/>
    </source>
</evidence>
<dbReference type="OrthoDB" id="9795150at2"/>
<evidence type="ECO:0000313" key="3">
    <source>
        <dbReference type="EMBL" id="TPH13546.1"/>
    </source>
</evidence>
<dbReference type="PANTHER" id="PTHR33055:SF13">
    <property type="entry name" value="TRANSPOSASE"/>
    <property type="match status" value="1"/>
</dbReference>
<dbReference type="Pfam" id="PF02371">
    <property type="entry name" value="Transposase_20"/>
    <property type="match status" value="1"/>
</dbReference>
<proteinExistence type="predicted"/>
<dbReference type="GO" id="GO:0004803">
    <property type="term" value="F:transposase activity"/>
    <property type="evidence" value="ECO:0007669"/>
    <property type="project" value="InterPro"/>
</dbReference>
<feature type="domain" description="Transposase IS116/IS110/IS902 C-terminal" evidence="2">
    <location>
        <begin position="195"/>
        <end position="278"/>
    </location>
</feature>
<name>A0A502KPW1_9GAMM</name>
<organism evidence="3 4">
    <name type="scientific">Litorilituus lipolyticus</name>
    <dbReference type="NCBI Taxonomy" id="2491017"/>
    <lineage>
        <taxon>Bacteria</taxon>
        <taxon>Pseudomonadati</taxon>
        <taxon>Pseudomonadota</taxon>
        <taxon>Gammaproteobacteria</taxon>
        <taxon>Alteromonadales</taxon>
        <taxon>Colwelliaceae</taxon>
        <taxon>Litorilituus</taxon>
    </lineage>
</organism>
<reference evidence="3 4" key="1">
    <citation type="submission" date="2019-01" db="EMBL/GenBank/DDBJ databases">
        <title>Litorilituus lipolytica sp. nov., isolated from intertidal sand of the Yellow Sea in China.</title>
        <authorList>
            <person name="Liu A."/>
        </authorList>
    </citation>
    <scope>NUCLEOTIDE SEQUENCE [LARGE SCALE GENOMIC DNA]</scope>
    <source>
        <strain evidence="3 4">RZ04</strain>
    </source>
</reference>
<dbReference type="InterPro" id="IPR002525">
    <property type="entry name" value="Transp_IS110-like_N"/>
</dbReference>
<accession>A0A502KPW1</accession>
<dbReference type="InterPro" id="IPR047650">
    <property type="entry name" value="Transpos_IS110"/>
</dbReference>
<dbReference type="InterPro" id="IPR003346">
    <property type="entry name" value="Transposase_20"/>
</dbReference>
<dbReference type="EMBL" id="SAWY01000035">
    <property type="protein sequence ID" value="TPH13546.1"/>
    <property type="molecule type" value="Genomic_DNA"/>
</dbReference>
<dbReference type="GO" id="GO:0003677">
    <property type="term" value="F:DNA binding"/>
    <property type="evidence" value="ECO:0007669"/>
    <property type="project" value="InterPro"/>
</dbReference>
<dbReference type="PANTHER" id="PTHR33055">
    <property type="entry name" value="TRANSPOSASE FOR INSERTION SEQUENCE ELEMENT IS1111A"/>
    <property type="match status" value="1"/>
</dbReference>
<evidence type="ECO:0000259" key="2">
    <source>
        <dbReference type="Pfam" id="PF02371"/>
    </source>
</evidence>
<dbReference type="RefSeq" id="WP_140604464.1">
    <property type="nucleotide sequence ID" value="NZ_SAWY01000035.1"/>
</dbReference>
<gene>
    <name evidence="3" type="ORF">EPA86_13495</name>
</gene>
<sequence length="317" mass="35805">MNTQINQNEINVGVDTGKAQLDIYIRPLGIYFNVSNDESGIKDAMTEIKKHKVTRVVIEATGRLEQAFIMACAKAKIPFVVANPVNIKRFAGVINQKAKTDKLDAQLIAYYAEMMKPELSKLKPEDMRLMSDLLSRRRQLMDMQTMEKNRLQIMPKEITSSIKPMLTVLKNQLEKIDNKLHKLIECCDEYKIKNDIIQSVPGVGNVVAFNLISEMPELGYITNKEASSLVGVAPFNRESGSYKGKRMIRGGRSQIRTAMYMAMMSAIQCNQTFKATYQRLVAAGKPKKVAIIACIRKLVITLNSMLRDGVYWDPKMS</sequence>
<dbReference type="AlphaFoldDB" id="A0A502KPW1"/>
<dbReference type="Proteomes" id="UP000315303">
    <property type="component" value="Unassembled WGS sequence"/>
</dbReference>
<dbReference type="NCBIfam" id="NF033542">
    <property type="entry name" value="transpos_IS110"/>
    <property type="match status" value="1"/>
</dbReference>
<feature type="domain" description="Transposase IS110-like N-terminal" evidence="1">
    <location>
        <begin position="12"/>
        <end position="152"/>
    </location>
</feature>
<comment type="caution">
    <text evidence="3">The sequence shown here is derived from an EMBL/GenBank/DDBJ whole genome shotgun (WGS) entry which is preliminary data.</text>
</comment>
<dbReference type="Pfam" id="PF01548">
    <property type="entry name" value="DEDD_Tnp_IS110"/>
    <property type="match status" value="1"/>
</dbReference>
<dbReference type="GO" id="GO:0006313">
    <property type="term" value="P:DNA transposition"/>
    <property type="evidence" value="ECO:0007669"/>
    <property type="project" value="InterPro"/>
</dbReference>
<keyword evidence="4" id="KW-1185">Reference proteome</keyword>
<evidence type="ECO:0000313" key="4">
    <source>
        <dbReference type="Proteomes" id="UP000315303"/>
    </source>
</evidence>
<protein>
    <submittedName>
        <fullName evidence="3">IS110 family transposase</fullName>
    </submittedName>
</protein>